<feature type="region of interest" description="Disordered" evidence="2">
    <location>
        <begin position="1111"/>
        <end position="1160"/>
    </location>
</feature>
<feature type="coiled-coil region" evidence="1">
    <location>
        <begin position="1455"/>
        <end position="1482"/>
    </location>
</feature>
<feature type="region of interest" description="Disordered" evidence="2">
    <location>
        <begin position="197"/>
        <end position="278"/>
    </location>
</feature>
<feature type="coiled-coil region" evidence="1">
    <location>
        <begin position="1211"/>
        <end position="1238"/>
    </location>
</feature>
<organism evidence="3 4">
    <name type="scientific">Smittium angustum</name>
    <dbReference type="NCBI Taxonomy" id="133377"/>
    <lineage>
        <taxon>Eukaryota</taxon>
        <taxon>Fungi</taxon>
        <taxon>Fungi incertae sedis</taxon>
        <taxon>Zoopagomycota</taxon>
        <taxon>Kickxellomycotina</taxon>
        <taxon>Harpellomycetes</taxon>
        <taxon>Harpellales</taxon>
        <taxon>Legeriomycetaceae</taxon>
        <taxon>Smittium</taxon>
    </lineage>
</organism>
<proteinExistence type="predicted"/>
<feature type="region of interest" description="Disordered" evidence="2">
    <location>
        <begin position="1360"/>
        <end position="1384"/>
    </location>
</feature>
<feature type="compositionally biased region" description="Basic and acidic residues" evidence="2">
    <location>
        <begin position="844"/>
        <end position="856"/>
    </location>
</feature>
<feature type="compositionally biased region" description="Polar residues" evidence="2">
    <location>
        <begin position="371"/>
        <end position="394"/>
    </location>
</feature>
<feature type="compositionally biased region" description="Polar residues" evidence="2">
    <location>
        <begin position="88"/>
        <end position="101"/>
    </location>
</feature>
<dbReference type="Proteomes" id="UP000245591">
    <property type="component" value="Unassembled WGS sequence"/>
</dbReference>
<accession>A0A2U1IW03</accession>
<evidence type="ECO:0000256" key="2">
    <source>
        <dbReference type="SAM" id="MobiDB-lite"/>
    </source>
</evidence>
<keyword evidence="4" id="KW-1185">Reference proteome</keyword>
<feature type="compositionally biased region" description="Polar residues" evidence="2">
    <location>
        <begin position="242"/>
        <end position="260"/>
    </location>
</feature>
<feature type="region of interest" description="Disordered" evidence="2">
    <location>
        <begin position="326"/>
        <end position="394"/>
    </location>
</feature>
<feature type="region of interest" description="Disordered" evidence="2">
    <location>
        <begin position="1"/>
        <end position="30"/>
    </location>
</feature>
<evidence type="ECO:0000313" key="4">
    <source>
        <dbReference type="Proteomes" id="UP000245591"/>
    </source>
</evidence>
<name>A0A2U1IW03_SMIAN</name>
<feature type="compositionally biased region" description="Polar residues" evidence="2">
    <location>
        <begin position="523"/>
        <end position="535"/>
    </location>
</feature>
<feature type="compositionally biased region" description="Basic and acidic residues" evidence="2">
    <location>
        <begin position="1405"/>
        <end position="1416"/>
    </location>
</feature>
<evidence type="ECO:0000256" key="1">
    <source>
        <dbReference type="SAM" id="Coils"/>
    </source>
</evidence>
<comment type="caution">
    <text evidence="3">The sequence shown here is derived from an EMBL/GenBank/DDBJ whole genome shotgun (WGS) entry which is preliminary data.</text>
</comment>
<reference evidence="3 4" key="1">
    <citation type="journal article" date="2018" name="MBio">
        <title>Comparative Genomics Reveals the Core Gene Toolbox for the Fungus-Insect Symbiosis.</title>
        <authorList>
            <person name="Wang Y."/>
            <person name="Stata M."/>
            <person name="Wang W."/>
            <person name="Stajich J.E."/>
            <person name="White M.M."/>
            <person name="Moncalvo J.M."/>
        </authorList>
    </citation>
    <scope>NUCLEOTIDE SEQUENCE [LARGE SCALE GENOMIC DNA]</scope>
    <source>
        <strain evidence="3 4">AUS-126-30</strain>
    </source>
</reference>
<feature type="compositionally biased region" description="Basic and acidic residues" evidence="2">
    <location>
        <begin position="490"/>
        <end position="505"/>
    </location>
</feature>
<protein>
    <submittedName>
        <fullName evidence="3">Uncharacterized protein</fullName>
    </submittedName>
</protein>
<evidence type="ECO:0000313" key="3">
    <source>
        <dbReference type="EMBL" id="PVZ96988.1"/>
    </source>
</evidence>
<feature type="region of interest" description="Disordered" evidence="2">
    <location>
        <begin position="1405"/>
        <end position="1426"/>
    </location>
</feature>
<gene>
    <name evidence="3" type="ORF">BB558_007076</name>
</gene>
<feature type="coiled-coil region" evidence="1">
    <location>
        <begin position="1267"/>
        <end position="1308"/>
    </location>
</feature>
<feature type="compositionally biased region" description="Polar residues" evidence="2">
    <location>
        <begin position="197"/>
        <end position="222"/>
    </location>
</feature>
<feature type="region of interest" description="Disordered" evidence="2">
    <location>
        <begin position="49"/>
        <end position="105"/>
    </location>
</feature>
<feature type="compositionally biased region" description="Polar residues" evidence="2">
    <location>
        <begin position="326"/>
        <end position="343"/>
    </location>
</feature>
<keyword evidence="1" id="KW-0175">Coiled coil</keyword>
<dbReference type="EMBL" id="MBFU01001035">
    <property type="protein sequence ID" value="PVZ96988.1"/>
    <property type="molecule type" value="Genomic_DNA"/>
</dbReference>
<feature type="compositionally biased region" description="Polar residues" evidence="2">
    <location>
        <begin position="1366"/>
        <end position="1383"/>
    </location>
</feature>
<feature type="compositionally biased region" description="Low complexity" evidence="2">
    <location>
        <begin position="464"/>
        <end position="482"/>
    </location>
</feature>
<feature type="compositionally biased region" description="Polar residues" evidence="2">
    <location>
        <begin position="450"/>
        <end position="463"/>
    </location>
</feature>
<feature type="compositionally biased region" description="Basic and acidic residues" evidence="2">
    <location>
        <begin position="11"/>
        <end position="22"/>
    </location>
</feature>
<feature type="compositionally biased region" description="Low complexity" evidence="2">
    <location>
        <begin position="1128"/>
        <end position="1154"/>
    </location>
</feature>
<feature type="region of interest" description="Disordered" evidence="2">
    <location>
        <begin position="844"/>
        <end position="864"/>
    </location>
</feature>
<sequence length="1698" mass="192752">MRKLFGFGKSSKKEKIKPEPPKIDTSPQPLKINTVTKLTHDEIHVLKKSVNAINIDLDPPEPDFSRRSPARSVDLPRTPWKPYHPGNENESSTDSNQSQTLKIKRKSSFNSVATPYWKNTESTQSTYRGKLVDKQVYSSSNINIPESRNPITVEKNLRSPNRTGFVQSDVPQKKEDAFEDYKAQLEMYQRRKSNMFGSSSASVHLPNNSVDQINHSRSGSSSKLEKMSGFFKKKSVSPIQKVPSTNSLSSAIPKSPQKNSNKVRPKSKLNNEYFHPNENMYKRKSNSIYHFSSDPTTLPQIGTFDDDEKLGLSDILKDPEFNTRSLYDFTPNNSQANDSSLGLNKTPPDTPKFGKITPVSKESTPKPGFKQSVSTHKLESSIPQNFHTESTPIPAFSQSYSQLSKYGRSDEPSLPSSAAANYSNKKTYSTYSQTKTYNSFSIPSYYGDDYNNQPKTSSSEDLAQNQNHSESNDNNNTQNTPSIPIPESNINKDADNNLKRNDSKRSFTVNKPASEATKDNFDSNENNNSLSTTPRSYRDSFTRLQKAVSIDVSNSYFDFSFIENVDSPSDEIKVMEEHVNNTEESPNYPSKAGNIDYSDSKNGSVQYIDQDSSFFDTSINIGEQQKPYDNDTRIIKGDSHVQNSIDDLVAENLAMSLFEEVSSLKKQSREGISEMVQQSLNFQSEVLKINKNVKIVGGRGNIYTEFGGIGNESRYSIDSEDLSKDLREIQESLRTQAILDKELLNIKAISENKLHGKREKELDFENLRCLSTTEKISKLKSEFVEINTKLKSDLIDEKNKRNAVELDVLQSLKQNSGKVKELANGVFTIIPKIANIHKVLTKDLDRKSSSEQHPVEPDSNINSQLIYNQDTTVSNHFTENNTLDKLSVKKEVSEVDKLSGIDPVALQYEFEQVVESSNIDNKKYTSDYNNSKEIKQFMGRLNCVLDIVEESVLDKDNEIHKLKTMIGNLKRDLKKEQDRTDASAKTTQSKSIELIKTRMELDDTVAKKTIEAEMFSDQINSREKAWKEEKSFMELRINKLQNTILKLLPTNNQATDNLFENENKSATILSRRKHNTVPHLNNISSDEFFTDENESTQCGDSALLSPISLATNIEDDNEEKDDSTDYRNNSSIESNSINHRSLSSTNITPTNSNSGMVSSRRKKLIPNNHSDMMFLSDKQRRASIVDHQFYDKLVNMSERLRKSKEDMVAKTIEFQEKITVLEETNRDLKKEIGEKDAEIQKKSNSMMKATMLVGDIKAESSALEEGLSAVQKEYTKSKIELEETKNLINDYKKQLDDLQNEHKKKTNLMNRQISVLKHLLIKIKLSDGDLSGTSLPFRRVSSLINIAKLPTGSTEYEPVNDEFGLNNRNQNYGTANSKMNSNRLTKKRSLMDSLLSYVPIKTESKEIGDKSKDESQRSSGVDGEGIGKLSVFKNERGLYGSLRGNAFETKRIEGIAMYGNKVNSLKREKKELQDKIIFFERKERMKMGNVVEHDLVTKNKNEEIDIRKNPDFAIEQTSTNKMKLQVMKIIHKTLLNTHKLIKTPKDAFKEFHENYFLQTNYLDNLEINTEEKLHYVCGDDISRDLVLKTAEKLRNKEFWIMLEKIDVGKVEDAIVEETKVLESMHLYELVQVMVCAYEKLVEEATKAGFALLQKETNEESVIVSSSEYASLYEKNAVALGLLKNAYTVINSIQAKQVL</sequence>
<feature type="region of interest" description="Disordered" evidence="2">
    <location>
        <begin position="448"/>
        <end position="536"/>
    </location>
</feature>
<feature type="compositionally biased region" description="Acidic residues" evidence="2">
    <location>
        <begin position="1113"/>
        <end position="1122"/>
    </location>
</feature>